<protein>
    <recommendedName>
        <fullName evidence="3">Acyloxyacyl hydrolase</fullName>
    </recommendedName>
</protein>
<dbReference type="Gene3D" id="2.40.160.20">
    <property type="match status" value="1"/>
</dbReference>
<proteinExistence type="predicted"/>
<keyword evidence="2" id="KW-1185">Reference proteome</keyword>
<name>A0A4R5U9U7_9GAMM</name>
<dbReference type="EMBL" id="SMTG01000003">
    <property type="protein sequence ID" value="TDK31504.1"/>
    <property type="molecule type" value="Genomic_DNA"/>
</dbReference>
<organism evidence="1 2">
    <name type="scientific">Luteimonas terrae</name>
    <dbReference type="NCBI Taxonomy" id="1530191"/>
    <lineage>
        <taxon>Bacteria</taxon>
        <taxon>Pseudomonadati</taxon>
        <taxon>Pseudomonadota</taxon>
        <taxon>Gammaproteobacteria</taxon>
        <taxon>Lysobacterales</taxon>
        <taxon>Lysobacteraceae</taxon>
        <taxon>Luteimonas</taxon>
    </lineage>
</organism>
<evidence type="ECO:0008006" key="3">
    <source>
        <dbReference type="Google" id="ProtNLM"/>
    </source>
</evidence>
<gene>
    <name evidence="1" type="ORF">E2F49_08630</name>
</gene>
<dbReference type="OrthoDB" id="5952859at2"/>
<comment type="caution">
    <text evidence="1">The sequence shown here is derived from an EMBL/GenBank/DDBJ whole genome shotgun (WGS) entry which is preliminary data.</text>
</comment>
<evidence type="ECO:0000313" key="1">
    <source>
        <dbReference type="EMBL" id="TDK31504.1"/>
    </source>
</evidence>
<evidence type="ECO:0000313" key="2">
    <source>
        <dbReference type="Proteomes" id="UP000295543"/>
    </source>
</evidence>
<dbReference type="Pfam" id="PF09411">
    <property type="entry name" value="PagL"/>
    <property type="match status" value="1"/>
</dbReference>
<dbReference type="Proteomes" id="UP000295543">
    <property type="component" value="Unassembled WGS sequence"/>
</dbReference>
<dbReference type="InterPro" id="IPR018550">
    <property type="entry name" value="Lipid-A_deacylase-rel"/>
</dbReference>
<accession>A0A4R5U9U7</accession>
<dbReference type="AlphaFoldDB" id="A0A4R5U9U7"/>
<sequence length="223" mass="24470">MPHDTLRPPRRLHVAAATLARRRADAASRRWEKRGTRITEPVGIITDLLSTSRIASRFPPSSMRPITSLIATALLACATLPAAAQSAPVEIGLGASATRENETTLVASVAWLPEWRRTEHGVLRWDVGAVYVRGRDNTRFDLSEDAGVFHGGARYERDNGFVAGFGVGVQAGRTSALSGNPQFVSSIGWRWDRFALLARHISNASIKQPNDGETMLLATWRFR</sequence>
<reference evidence="1 2" key="1">
    <citation type="submission" date="2019-03" db="EMBL/GenBank/DDBJ databases">
        <title>Luteimonas zhaokaii sp.nov., isolated from the rectal contents of Plateau pika in Yushu, Qinghai Province, China.</title>
        <authorList>
            <person name="Zhang G."/>
        </authorList>
    </citation>
    <scope>NUCLEOTIDE SEQUENCE [LARGE SCALE GENOMIC DNA]</scope>
    <source>
        <strain evidence="1 2">THG-MD21</strain>
    </source>
</reference>